<comment type="similarity">
    <text evidence="1">Belongs to the HyuE racemase family.</text>
</comment>
<dbReference type="EMBL" id="JACCBK010000001">
    <property type="protein sequence ID" value="NYD86011.1"/>
    <property type="molecule type" value="Genomic_DNA"/>
</dbReference>
<dbReference type="FunFam" id="3.40.50.12500:FF:000001">
    <property type="entry name" value="Putative hydantoin racemase"/>
    <property type="match status" value="1"/>
</dbReference>
<evidence type="ECO:0000313" key="6">
    <source>
        <dbReference type="EMBL" id="GIG30981.1"/>
    </source>
</evidence>
<dbReference type="GO" id="GO:0036348">
    <property type="term" value="F:hydantoin racemase activity"/>
    <property type="evidence" value="ECO:0007669"/>
    <property type="project" value="UniProtKB-EC"/>
</dbReference>
<dbReference type="PANTHER" id="PTHR28047:SF5">
    <property type="entry name" value="PROTEIN DCG1"/>
    <property type="match status" value="1"/>
</dbReference>
<gene>
    <name evidence="7" type="ORF">BKA21_001560</name>
    <name evidence="6" type="ORF">Col01nite_01400</name>
</gene>
<evidence type="ECO:0000256" key="1">
    <source>
        <dbReference type="ARBA" id="ARBA00038414"/>
    </source>
</evidence>
<organism evidence="7 8">
    <name type="scientific">Cellulomonas oligotrophica</name>
    <dbReference type="NCBI Taxonomy" id="931536"/>
    <lineage>
        <taxon>Bacteria</taxon>
        <taxon>Bacillati</taxon>
        <taxon>Actinomycetota</taxon>
        <taxon>Actinomycetes</taxon>
        <taxon>Micrococcales</taxon>
        <taxon>Cellulomonadaceae</taxon>
        <taxon>Cellulomonas</taxon>
    </lineage>
</organism>
<protein>
    <recommendedName>
        <fullName evidence="4">Hydantoin racemase</fullName>
        <ecNumber evidence="3">5.1.99.5</ecNumber>
    </recommendedName>
</protein>
<dbReference type="PANTHER" id="PTHR28047">
    <property type="entry name" value="PROTEIN DCG1"/>
    <property type="match status" value="1"/>
</dbReference>
<sequence length="260" mass="26429">MHVRVINPNTTRAMTDLVGRSARAVAGPGVLVDAVQPTMGPASIESHYEEALAVPGLLEQVALGEAQGVDAYVVACFGDPGLDAARELARGPVLGIAQAGFHAAALVARRFSVVTTLSRTVPRAHELLDRYGFAAACAGVHACEIPVLELDDPTSGALERVTAACARAVERDGSDAVVLGCAGMAAFTGTIADAIGVPVVDGVAAATTLATALLRTGTRPSGRGELAPPPPKPVTGLLHPFQITPGASTTRPVLSAVPLR</sequence>
<comment type="catalytic activity">
    <reaction evidence="5">
        <text>D-5-benzylhydantoin = L-5-benzylhydantoin</text>
        <dbReference type="Rhea" id="RHEA:83991"/>
        <dbReference type="ChEBI" id="CHEBI:176864"/>
        <dbReference type="ChEBI" id="CHEBI:233540"/>
    </reaction>
</comment>
<evidence type="ECO:0000256" key="5">
    <source>
        <dbReference type="ARBA" id="ARBA00093199"/>
    </source>
</evidence>
<dbReference type="RefSeq" id="WP_140457714.1">
    <property type="nucleotide sequence ID" value="NZ_BAABFI010000002.1"/>
</dbReference>
<dbReference type="InterPro" id="IPR053714">
    <property type="entry name" value="Iso_Racemase_Enz_sf"/>
</dbReference>
<dbReference type="Proteomes" id="UP000618382">
    <property type="component" value="Unassembled WGS sequence"/>
</dbReference>
<evidence type="ECO:0000313" key="9">
    <source>
        <dbReference type="Proteomes" id="UP000618382"/>
    </source>
</evidence>
<dbReference type="AlphaFoldDB" id="A0A7Y9FHF2"/>
<keyword evidence="9" id="KW-1185">Reference proteome</keyword>
<accession>A0A7Y9FHF2</accession>
<dbReference type="EC" id="5.1.99.5" evidence="3"/>
<evidence type="ECO:0000256" key="3">
    <source>
        <dbReference type="ARBA" id="ARBA00066406"/>
    </source>
</evidence>
<comment type="catalytic activity">
    <reaction evidence="2">
        <text>a D-5-monosubstituted hydantoin = a L-5-monosubstituted hydantoin</text>
        <dbReference type="Rhea" id="RHEA:46624"/>
        <dbReference type="ChEBI" id="CHEBI:86339"/>
        <dbReference type="ChEBI" id="CHEBI:86340"/>
        <dbReference type="EC" id="5.1.99.5"/>
    </reaction>
</comment>
<evidence type="ECO:0000256" key="2">
    <source>
        <dbReference type="ARBA" id="ARBA00051635"/>
    </source>
</evidence>
<comment type="caution">
    <text evidence="7">The sequence shown here is derived from an EMBL/GenBank/DDBJ whole genome shotgun (WGS) entry which is preliminary data.</text>
</comment>
<dbReference type="Proteomes" id="UP000577956">
    <property type="component" value="Unassembled WGS sequence"/>
</dbReference>
<evidence type="ECO:0000256" key="4">
    <source>
        <dbReference type="ARBA" id="ARBA00067972"/>
    </source>
</evidence>
<reference evidence="6 9" key="2">
    <citation type="submission" date="2021-01" db="EMBL/GenBank/DDBJ databases">
        <title>Whole genome shotgun sequence of Cellulomonas oligotrophica NBRC 109435.</title>
        <authorList>
            <person name="Komaki H."/>
            <person name="Tamura T."/>
        </authorList>
    </citation>
    <scope>NUCLEOTIDE SEQUENCE [LARGE SCALE GENOMIC DNA]</scope>
    <source>
        <strain evidence="6 9">NBRC 109435</strain>
    </source>
</reference>
<reference evidence="7 8" key="1">
    <citation type="submission" date="2020-07" db="EMBL/GenBank/DDBJ databases">
        <title>Sequencing the genomes of 1000 actinobacteria strains.</title>
        <authorList>
            <person name="Klenk H.-P."/>
        </authorList>
    </citation>
    <scope>NUCLEOTIDE SEQUENCE [LARGE SCALE GENOMIC DNA]</scope>
    <source>
        <strain evidence="7 8">DSM 24482</strain>
    </source>
</reference>
<name>A0A7Y9FHF2_9CELL</name>
<proteinExistence type="inferred from homology"/>
<dbReference type="GO" id="GO:0047661">
    <property type="term" value="F:amino-acid racemase activity"/>
    <property type="evidence" value="ECO:0007669"/>
    <property type="project" value="InterPro"/>
</dbReference>
<dbReference type="InterPro" id="IPR052186">
    <property type="entry name" value="Hydantoin_racemase-like"/>
</dbReference>
<dbReference type="Pfam" id="PF01177">
    <property type="entry name" value="Asp_Glu_race"/>
    <property type="match status" value="1"/>
</dbReference>
<evidence type="ECO:0000313" key="8">
    <source>
        <dbReference type="Proteomes" id="UP000577956"/>
    </source>
</evidence>
<dbReference type="Gene3D" id="3.40.50.12500">
    <property type="match status" value="1"/>
</dbReference>
<dbReference type="EMBL" id="BONN01000001">
    <property type="protein sequence ID" value="GIG30981.1"/>
    <property type="molecule type" value="Genomic_DNA"/>
</dbReference>
<keyword evidence="7" id="KW-0413">Isomerase</keyword>
<dbReference type="InterPro" id="IPR015942">
    <property type="entry name" value="Asp/Glu/hydantoin_racemase"/>
</dbReference>
<evidence type="ECO:0000313" key="7">
    <source>
        <dbReference type="EMBL" id="NYD86011.1"/>
    </source>
</evidence>